<name>A0A5X8Y342_SALNE</name>
<evidence type="ECO:0000313" key="2">
    <source>
        <dbReference type="EMBL" id="ECB1915557.1"/>
    </source>
</evidence>
<dbReference type="Pfam" id="PF06812">
    <property type="entry name" value="ImpA_N"/>
    <property type="match status" value="1"/>
</dbReference>
<proteinExistence type="predicted"/>
<protein>
    <submittedName>
        <fullName evidence="2">Type VI secretion system protein TssA</fullName>
    </submittedName>
</protein>
<organism evidence="2">
    <name type="scientific">Salmonella newport</name>
    <dbReference type="NCBI Taxonomy" id="108619"/>
    <lineage>
        <taxon>Bacteria</taxon>
        <taxon>Pseudomonadati</taxon>
        <taxon>Pseudomonadota</taxon>
        <taxon>Gammaproteobacteria</taxon>
        <taxon>Enterobacterales</taxon>
        <taxon>Enterobacteriaceae</taxon>
        <taxon>Salmonella</taxon>
    </lineage>
</organism>
<dbReference type="InterPro" id="IPR010657">
    <property type="entry name" value="ImpA_N"/>
</dbReference>
<dbReference type="PANTHER" id="PTHR37951:SF1">
    <property type="entry name" value="TYPE VI SECRETION SYSTEM COMPONENT TSSA1"/>
    <property type="match status" value="1"/>
</dbReference>
<evidence type="ECO:0000259" key="1">
    <source>
        <dbReference type="Pfam" id="PF06812"/>
    </source>
</evidence>
<dbReference type="PANTHER" id="PTHR37951">
    <property type="entry name" value="CYTOPLASMIC PROTEIN-RELATED"/>
    <property type="match status" value="1"/>
</dbReference>
<dbReference type="InterPro" id="IPR017740">
    <property type="entry name" value="TssA-like"/>
</dbReference>
<reference evidence="2" key="1">
    <citation type="submission" date="2019-01" db="EMBL/GenBank/DDBJ databases">
        <authorList>
            <person name="Ashton P.M."/>
            <person name="Dallman T."/>
            <person name="Nair S."/>
            <person name="De Pinna E."/>
            <person name="Peters T."/>
            <person name="Grant K."/>
        </authorList>
    </citation>
    <scope>NUCLEOTIDE SEQUENCE</scope>
    <source>
        <strain evidence="3">271153</strain>
        <strain evidence="2">500372</strain>
    </source>
</reference>
<dbReference type="AlphaFoldDB" id="A0A5X8Y342"/>
<dbReference type="EMBL" id="AAHYLK010000027">
    <property type="protein sequence ID" value="ECB7108583.1"/>
    <property type="molecule type" value="Genomic_DNA"/>
</dbReference>
<gene>
    <name evidence="2" type="primary">tssA</name>
    <name evidence="3" type="ORF">E1A34_21395</name>
    <name evidence="2" type="ORF">EVG73_24815</name>
</gene>
<feature type="domain" description="ImpA N-terminal" evidence="1">
    <location>
        <begin position="11"/>
        <end position="133"/>
    </location>
</feature>
<dbReference type="NCBIfam" id="TIGR03363">
    <property type="entry name" value="VI_chp_8"/>
    <property type="match status" value="1"/>
</dbReference>
<comment type="caution">
    <text evidence="2">The sequence shown here is derived from an EMBL/GenBank/DDBJ whole genome shotgun (WGS) entry which is preliminary data.</text>
</comment>
<evidence type="ECO:0000313" key="3">
    <source>
        <dbReference type="EMBL" id="ECB7108583.1"/>
    </source>
</evidence>
<accession>A0A5X8Y342</accession>
<dbReference type="Proteomes" id="UP000839827">
    <property type="component" value="Unassembled WGS sequence"/>
</dbReference>
<dbReference type="EMBL" id="AAHWTY010000117">
    <property type="protein sequence ID" value="ECB1915557.1"/>
    <property type="molecule type" value="Genomic_DNA"/>
</dbReference>
<sequence length="352" mass="40768">MERLPDITALLRPISPEQPAGENLEDDILFYTLRNARESDPEYLSQGEWLLKEPRRADWKQVQILCTKSLTEHTKDLQLACWFVESLFHTQGLNGLLLGIEFLSEFIARFWFQCWPLPDNDDISIRRSKLLRLDRDLSQQLFEVQIFSKVSVSLLEWKKILAFEHKININPDARDDLIQQEGDMTMATFEQQVASLSSADVSQQISLMERLSSGLRQLEKRYLSLSQDPENSVFSQSLQILSDIIDFLQRVAQLTIQTACEINVSHGEDSILPTSTKHETVSLNQVMSREQAVEQMLLIAKWFRNMEPSSPVPFLMERAARWANMTIREWLEEMLDDSTSIQEINKVLGQHK</sequence>